<keyword evidence="2 3" id="KW-0560">Oxidoreductase</keyword>
<feature type="active site" evidence="4">
    <location>
        <position position="242"/>
    </location>
</feature>
<gene>
    <name evidence="6" type="ORF">AB4Y30_02750</name>
</gene>
<evidence type="ECO:0000256" key="3">
    <source>
        <dbReference type="PIRNR" id="PIRNR036492"/>
    </source>
</evidence>
<dbReference type="InterPro" id="IPR016163">
    <property type="entry name" value="Ald_DH_C"/>
</dbReference>
<evidence type="ECO:0000256" key="1">
    <source>
        <dbReference type="ARBA" id="ARBA00009986"/>
    </source>
</evidence>
<dbReference type="InterPro" id="IPR015590">
    <property type="entry name" value="Aldehyde_DH_dom"/>
</dbReference>
<dbReference type="PANTHER" id="PTHR43353:SF5">
    <property type="entry name" value="SUCCINATE-SEMIALDEHYDE DEHYDROGENASE, MITOCHONDRIAL"/>
    <property type="match status" value="1"/>
</dbReference>
<proteinExistence type="inferred from homology"/>
<reference evidence="6" key="1">
    <citation type="submission" date="2024-07" db="EMBL/GenBank/DDBJ databases">
        <title>Halotolerant mesophilic bacterium Ornithinibacillus sp. 4-3, sp. nov., isolated from soil.</title>
        <authorList>
            <person name="Sidarenka A.V."/>
            <person name="Guliayeva D.E."/>
            <person name="Leanovich S.I."/>
            <person name="Hileuskaya K.S."/>
            <person name="Akhremchuk A.E."/>
            <person name="Sikolenko M.A."/>
            <person name="Valentovich L.N."/>
        </authorList>
    </citation>
    <scope>NUCLEOTIDE SEQUENCE</scope>
    <source>
        <strain evidence="6">4-3</strain>
    </source>
</reference>
<dbReference type="InterPro" id="IPR016161">
    <property type="entry name" value="Ald_DH/histidinol_DH"/>
</dbReference>
<dbReference type="SUPFAM" id="SSF53720">
    <property type="entry name" value="ALDH-like"/>
    <property type="match status" value="1"/>
</dbReference>
<dbReference type="InterPro" id="IPR016162">
    <property type="entry name" value="Ald_DH_N"/>
</dbReference>
<evidence type="ECO:0000313" key="6">
    <source>
        <dbReference type="EMBL" id="XDK33306.1"/>
    </source>
</evidence>
<comment type="similarity">
    <text evidence="1 3">Belongs to the aldehyde dehydrogenase family.</text>
</comment>
<dbReference type="CDD" id="cd07103">
    <property type="entry name" value="ALDH_F5_SSADH_GabD"/>
    <property type="match status" value="1"/>
</dbReference>
<dbReference type="RefSeq" id="WP_368653988.1">
    <property type="nucleotide sequence ID" value="NZ_CP162599.1"/>
</dbReference>
<organism evidence="6">
    <name type="scientific">Ornithinibacillus sp. 4-3</name>
    <dbReference type="NCBI Taxonomy" id="3231488"/>
    <lineage>
        <taxon>Bacteria</taxon>
        <taxon>Bacillati</taxon>
        <taxon>Bacillota</taxon>
        <taxon>Bacilli</taxon>
        <taxon>Bacillales</taxon>
        <taxon>Bacillaceae</taxon>
        <taxon>Ornithinibacillus</taxon>
    </lineage>
</organism>
<dbReference type="FunFam" id="3.40.309.10:FF:000004">
    <property type="entry name" value="Succinate-semialdehyde dehydrogenase I"/>
    <property type="match status" value="1"/>
</dbReference>
<accession>A0AB39HTI3</accession>
<dbReference type="Pfam" id="PF00171">
    <property type="entry name" value="Aldedh"/>
    <property type="match status" value="1"/>
</dbReference>
<dbReference type="PIRSF" id="PIRSF036492">
    <property type="entry name" value="ALDH"/>
    <property type="match status" value="1"/>
</dbReference>
<dbReference type="EMBL" id="CP162599">
    <property type="protein sequence ID" value="XDK33306.1"/>
    <property type="molecule type" value="Genomic_DNA"/>
</dbReference>
<sequence length="473" mass="50780">MLYINGEWIKTEDKMDVFNPATGELIESVSTGGKEYAKQAIQDAKEAFKTWKKLTAKERGSYLAKAAEIMKSKADQLAETITKENGKPLPDAKGEVASGIEHLEWYAEEAKRVYGDTVPASSPDRQLLVIKQPIGVCGAITPWNFPLSMITRKIAPAIAAGCTVVLKPAPDTPLSAIHVFECFHEAGLPKGVINLVIGPAEEIGHELTSSSDVRKISFTGSTMVGKKLLKDSADTVKKVSMELGGHAPYIVFDDADLDLAVDGILASKFKNAGQTCISTNRIYVHENVADEFSEKLAAKVSKLSVGNGIEDNVDVGPVITQAAISKVKNHVEDAVKNNGKVLTGGKVHAKSEAGGNFFEPTVIANANESMLIASEETFGPVAPIFTFKDEEEIVEKANHPTYGLAAYCFTSNLGRSMRMMQELEFGIVGINDTSPGGVQAPFGGVKESGIGKEGGQYGIREYLEEKAVSIRLV</sequence>
<dbReference type="FunFam" id="3.40.605.10:FF:000005">
    <property type="entry name" value="Succinate-semialdehyde dehydrogenase I"/>
    <property type="match status" value="1"/>
</dbReference>
<dbReference type="GO" id="GO:0009450">
    <property type="term" value="P:gamma-aminobutyric acid catabolic process"/>
    <property type="evidence" value="ECO:0007669"/>
    <property type="project" value="TreeGrafter"/>
</dbReference>
<dbReference type="InterPro" id="IPR012394">
    <property type="entry name" value="Aldehyde_DH_NAD(P)"/>
</dbReference>
<dbReference type="Gene3D" id="3.40.309.10">
    <property type="entry name" value="Aldehyde Dehydrogenase, Chain A, domain 2"/>
    <property type="match status" value="1"/>
</dbReference>
<evidence type="ECO:0000256" key="2">
    <source>
        <dbReference type="ARBA" id="ARBA00023002"/>
    </source>
</evidence>
<dbReference type="AlphaFoldDB" id="A0AB39HTI3"/>
<dbReference type="PANTHER" id="PTHR43353">
    <property type="entry name" value="SUCCINATE-SEMIALDEHYDE DEHYDROGENASE, MITOCHONDRIAL"/>
    <property type="match status" value="1"/>
</dbReference>
<feature type="active site" evidence="4">
    <location>
        <position position="276"/>
    </location>
</feature>
<name>A0AB39HTI3_9BACI</name>
<dbReference type="InterPro" id="IPR050740">
    <property type="entry name" value="Aldehyde_DH_Superfamily"/>
</dbReference>
<dbReference type="Gene3D" id="3.40.605.10">
    <property type="entry name" value="Aldehyde Dehydrogenase, Chain A, domain 1"/>
    <property type="match status" value="1"/>
</dbReference>
<feature type="domain" description="Aldehyde dehydrogenase" evidence="5">
    <location>
        <begin position="8"/>
        <end position="468"/>
    </location>
</feature>
<dbReference type="GO" id="GO:0006081">
    <property type="term" value="P:aldehyde metabolic process"/>
    <property type="evidence" value="ECO:0007669"/>
    <property type="project" value="InterPro"/>
</dbReference>
<evidence type="ECO:0000259" key="5">
    <source>
        <dbReference type="Pfam" id="PF00171"/>
    </source>
</evidence>
<dbReference type="FunFam" id="3.40.605.10:FF:000026">
    <property type="entry name" value="Aldehyde dehydrogenase, putative"/>
    <property type="match status" value="1"/>
</dbReference>
<dbReference type="GO" id="GO:0004777">
    <property type="term" value="F:succinate-semialdehyde dehydrogenase (NAD+) activity"/>
    <property type="evidence" value="ECO:0007669"/>
    <property type="project" value="TreeGrafter"/>
</dbReference>
<protein>
    <recommendedName>
        <fullName evidence="3">Aldehyde dehydrogenase</fullName>
    </recommendedName>
</protein>
<evidence type="ECO:0000256" key="4">
    <source>
        <dbReference type="PIRSR" id="PIRSR036492-1"/>
    </source>
</evidence>